<organism evidence="2">
    <name type="scientific">uncultured Rubrobacteraceae bacterium</name>
    <dbReference type="NCBI Taxonomy" id="349277"/>
    <lineage>
        <taxon>Bacteria</taxon>
        <taxon>Bacillati</taxon>
        <taxon>Actinomycetota</taxon>
        <taxon>Rubrobacteria</taxon>
        <taxon>Rubrobacterales</taxon>
        <taxon>Rubrobacteraceae</taxon>
        <taxon>environmental samples</taxon>
    </lineage>
</organism>
<name>A0A6J4QB12_9ACTN</name>
<evidence type="ECO:0000256" key="1">
    <source>
        <dbReference type="SAM" id="MobiDB-lite"/>
    </source>
</evidence>
<dbReference type="EMBL" id="CADCVB010000134">
    <property type="protein sequence ID" value="CAA9435570.1"/>
    <property type="molecule type" value="Genomic_DNA"/>
</dbReference>
<feature type="non-terminal residue" evidence="2">
    <location>
        <position position="1"/>
    </location>
</feature>
<reference evidence="2" key="1">
    <citation type="submission" date="2020-02" db="EMBL/GenBank/DDBJ databases">
        <authorList>
            <person name="Meier V. D."/>
        </authorList>
    </citation>
    <scope>NUCLEOTIDE SEQUENCE</scope>
    <source>
        <strain evidence="2">AVDCRST_MAG78</strain>
    </source>
</reference>
<proteinExistence type="predicted"/>
<feature type="region of interest" description="Disordered" evidence="1">
    <location>
        <begin position="20"/>
        <end position="133"/>
    </location>
</feature>
<dbReference type="AlphaFoldDB" id="A0A6J4QB12"/>
<feature type="compositionally biased region" description="Basic residues" evidence="1">
    <location>
        <begin position="68"/>
        <end position="79"/>
    </location>
</feature>
<evidence type="ECO:0000313" key="2">
    <source>
        <dbReference type="EMBL" id="CAA9435570.1"/>
    </source>
</evidence>
<sequence length="133" mass="14273">ECCSSLLLYFRRLRPVGPAARGTRRRCRGAAPGGSSNLQRQLVGGGAEEPGLWRGVRRPTGRSGSPGTRHRAVRRRGRRSFGPAVWRDRGVRALSSRPGLPRAIEQARDPGAHDGPGVGRTGDRGGLCAFDPL</sequence>
<gene>
    <name evidence="2" type="ORF">AVDCRST_MAG78-2005</name>
</gene>
<protein>
    <submittedName>
        <fullName evidence="2">Uncharacterized protein</fullName>
    </submittedName>
</protein>
<feature type="non-terminal residue" evidence="2">
    <location>
        <position position="133"/>
    </location>
</feature>
<accession>A0A6J4QB12</accession>